<dbReference type="PANTHER" id="PTHR45840:SF10">
    <property type="entry name" value="RHOMBOID PROTEASE"/>
    <property type="match status" value="1"/>
</dbReference>
<feature type="transmembrane region" description="Helical" evidence="7">
    <location>
        <begin position="186"/>
        <end position="206"/>
    </location>
</feature>
<comment type="subcellular location">
    <subcellularLocation>
        <location evidence="1">Membrane</location>
        <topology evidence="1">Multi-pass membrane protein</topology>
    </subcellularLocation>
</comment>
<evidence type="ECO:0000256" key="4">
    <source>
        <dbReference type="ARBA" id="ARBA00022989"/>
    </source>
</evidence>
<dbReference type="GO" id="GO:0004252">
    <property type="term" value="F:serine-type endopeptidase activity"/>
    <property type="evidence" value="ECO:0007669"/>
    <property type="project" value="InterPro"/>
</dbReference>
<evidence type="ECO:0000256" key="3">
    <source>
        <dbReference type="ARBA" id="ARBA00022692"/>
    </source>
</evidence>
<feature type="transmembrane region" description="Helical" evidence="7">
    <location>
        <begin position="212"/>
        <end position="232"/>
    </location>
</feature>
<evidence type="ECO:0000256" key="2">
    <source>
        <dbReference type="ARBA" id="ARBA00009045"/>
    </source>
</evidence>
<accession>A0AA38M3I1</accession>
<feature type="transmembrane region" description="Helical" evidence="7">
    <location>
        <begin position="153"/>
        <end position="174"/>
    </location>
</feature>
<feature type="transmembrane region" description="Helical" evidence="7">
    <location>
        <begin position="129"/>
        <end position="147"/>
    </location>
</feature>
<dbReference type="Gene3D" id="1.20.1540.10">
    <property type="entry name" value="Rhomboid-like"/>
    <property type="match status" value="1"/>
</dbReference>
<dbReference type="GO" id="GO:0016020">
    <property type="term" value="C:membrane"/>
    <property type="evidence" value="ECO:0007669"/>
    <property type="project" value="UniProtKB-SubCell"/>
</dbReference>
<gene>
    <name evidence="9" type="ORF">Zmor_025298</name>
</gene>
<keyword evidence="5 7" id="KW-0472">Membrane</keyword>
<evidence type="ECO:0000313" key="10">
    <source>
        <dbReference type="Proteomes" id="UP001168821"/>
    </source>
</evidence>
<dbReference type="SUPFAM" id="SSF144091">
    <property type="entry name" value="Rhomboid-like"/>
    <property type="match status" value="1"/>
</dbReference>
<feature type="transmembrane region" description="Helical" evidence="7">
    <location>
        <begin position="55"/>
        <end position="74"/>
    </location>
</feature>
<proteinExistence type="inferred from homology"/>
<feature type="transmembrane region" description="Helical" evidence="7">
    <location>
        <begin position="105"/>
        <end position="122"/>
    </location>
</feature>
<dbReference type="AlphaFoldDB" id="A0AA38M3I1"/>
<sequence length="285" mass="32847">MLEMSHSDDIENESCKLAPNSDDSVVVPTGHEKLEIKYTPNDNKRKTSTCVLKTHIPYGILTISLFQILCYVTFDENFRKLLRFEPKKLTQAWRFVTYMLLHEDWIHLLLNVLMQTLFAYFLELRHCRVYVVVLYFTGGITAVLGASCFHPDLVIGASGGVYTLLISNISDIFMNFESIRYKVYRGLCILIIVVSDIVYNVIHFHVKKDPVISWETHIVGGTSGLFLGLVFYRKEVQKARLRKLSLFWLGLTLYLILLISLVVVVVQIKKCTPVSAMLREYVYFC</sequence>
<comment type="similarity">
    <text evidence="2">Belongs to the peptidase S54 family.</text>
</comment>
<evidence type="ECO:0000256" key="7">
    <source>
        <dbReference type="SAM" id="Phobius"/>
    </source>
</evidence>
<dbReference type="Pfam" id="PF01694">
    <property type="entry name" value="Rhomboid"/>
    <property type="match status" value="1"/>
</dbReference>
<dbReference type="InterPro" id="IPR035952">
    <property type="entry name" value="Rhomboid-like_sf"/>
</dbReference>
<keyword evidence="3 7" id="KW-0812">Transmembrane</keyword>
<name>A0AA38M3I1_9CUCU</name>
<evidence type="ECO:0000259" key="8">
    <source>
        <dbReference type="Pfam" id="PF01694"/>
    </source>
</evidence>
<organism evidence="9 10">
    <name type="scientific">Zophobas morio</name>
    <dbReference type="NCBI Taxonomy" id="2755281"/>
    <lineage>
        <taxon>Eukaryota</taxon>
        <taxon>Metazoa</taxon>
        <taxon>Ecdysozoa</taxon>
        <taxon>Arthropoda</taxon>
        <taxon>Hexapoda</taxon>
        <taxon>Insecta</taxon>
        <taxon>Pterygota</taxon>
        <taxon>Neoptera</taxon>
        <taxon>Endopterygota</taxon>
        <taxon>Coleoptera</taxon>
        <taxon>Polyphaga</taxon>
        <taxon>Cucujiformia</taxon>
        <taxon>Tenebrionidae</taxon>
        <taxon>Zophobas</taxon>
    </lineage>
</organism>
<dbReference type="PANTHER" id="PTHR45840">
    <property type="entry name" value="RHOMBOID-RELATED PROTEIN"/>
    <property type="match status" value="1"/>
</dbReference>
<comment type="caution">
    <text evidence="9">The sequence shown here is derived from an EMBL/GenBank/DDBJ whole genome shotgun (WGS) entry which is preliminary data.</text>
</comment>
<dbReference type="InterPro" id="IPR022764">
    <property type="entry name" value="Peptidase_S54_rhomboid_dom"/>
</dbReference>
<dbReference type="InterPro" id="IPR051739">
    <property type="entry name" value="Rhomboid_IM_Serine_Proteases"/>
</dbReference>
<evidence type="ECO:0000256" key="6">
    <source>
        <dbReference type="SAM" id="MobiDB-lite"/>
    </source>
</evidence>
<dbReference type="FunFam" id="1.20.1540.10:FF:000050">
    <property type="entry name" value="Rhomboid-like protein"/>
    <property type="match status" value="1"/>
</dbReference>
<keyword evidence="4 7" id="KW-1133">Transmembrane helix</keyword>
<evidence type="ECO:0000313" key="9">
    <source>
        <dbReference type="EMBL" id="KAJ3642530.1"/>
    </source>
</evidence>
<protein>
    <recommendedName>
        <fullName evidence="8">Peptidase S54 rhomboid domain-containing protein</fullName>
    </recommendedName>
</protein>
<dbReference type="Proteomes" id="UP001168821">
    <property type="component" value="Unassembled WGS sequence"/>
</dbReference>
<feature type="domain" description="Peptidase S54 rhomboid" evidence="8">
    <location>
        <begin position="90"/>
        <end position="233"/>
    </location>
</feature>
<feature type="region of interest" description="Disordered" evidence="6">
    <location>
        <begin position="1"/>
        <end position="24"/>
    </location>
</feature>
<evidence type="ECO:0000256" key="5">
    <source>
        <dbReference type="ARBA" id="ARBA00023136"/>
    </source>
</evidence>
<feature type="transmembrane region" description="Helical" evidence="7">
    <location>
        <begin position="244"/>
        <end position="268"/>
    </location>
</feature>
<dbReference type="EMBL" id="JALNTZ010000008">
    <property type="protein sequence ID" value="KAJ3642530.1"/>
    <property type="molecule type" value="Genomic_DNA"/>
</dbReference>
<keyword evidence="10" id="KW-1185">Reference proteome</keyword>
<evidence type="ECO:0000256" key="1">
    <source>
        <dbReference type="ARBA" id="ARBA00004141"/>
    </source>
</evidence>
<reference evidence="9" key="1">
    <citation type="journal article" date="2023" name="G3 (Bethesda)">
        <title>Whole genome assemblies of Zophobas morio and Tenebrio molitor.</title>
        <authorList>
            <person name="Kaur S."/>
            <person name="Stinson S.A."/>
            <person name="diCenzo G.C."/>
        </authorList>
    </citation>
    <scope>NUCLEOTIDE SEQUENCE</scope>
    <source>
        <strain evidence="9">QUZm001</strain>
    </source>
</reference>